<keyword evidence="2 3" id="KW-0560">Oxidoreductase</keyword>
<evidence type="ECO:0000259" key="8">
    <source>
        <dbReference type="SMART" id="SM00839"/>
    </source>
</evidence>
<dbReference type="Proteomes" id="UP000229681">
    <property type="component" value="Unassembled WGS sequence"/>
</dbReference>
<evidence type="ECO:0000256" key="6">
    <source>
        <dbReference type="PIRSR" id="PIRSR000185-3"/>
    </source>
</evidence>
<feature type="binding site" evidence="5">
    <location>
        <position position="200"/>
    </location>
    <ligand>
        <name>NAD(+)</name>
        <dbReference type="ChEBI" id="CHEBI:57540"/>
    </ligand>
</feature>
<name>A0A2M8PHA1_9CHLR</name>
<dbReference type="PROSITE" id="PS00074">
    <property type="entry name" value="GLFV_DEHYDROGENASE"/>
    <property type="match status" value="1"/>
</dbReference>
<dbReference type="GO" id="GO:0006538">
    <property type="term" value="P:L-glutamate catabolic process"/>
    <property type="evidence" value="ECO:0007669"/>
    <property type="project" value="TreeGrafter"/>
</dbReference>
<dbReference type="InterPro" id="IPR006097">
    <property type="entry name" value="Glu/Leu/Phe/Val/Trp_DH_dimer"/>
</dbReference>
<evidence type="ECO:0000313" key="10">
    <source>
        <dbReference type="Proteomes" id="UP000229681"/>
    </source>
</evidence>
<comment type="similarity">
    <text evidence="1 3 7">Belongs to the Glu/Leu/Phe/Val dehydrogenases family.</text>
</comment>
<comment type="caution">
    <text evidence="9">The sequence shown here is derived from an EMBL/GenBank/DDBJ whole genome shotgun (WGS) entry which is preliminary data.</text>
</comment>
<evidence type="ECO:0000256" key="4">
    <source>
        <dbReference type="PIRSR" id="PIRSR000185-1"/>
    </source>
</evidence>
<dbReference type="InterPro" id="IPR033524">
    <property type="entry name" value="Glu/Leu/Phe/Val_DH_AS"/>
</dbReference>
<organism evidence="9 10">
    <name type="scientific">Candidatus Thermofonsia Clade 1 bacterium</name>
    <dbReference type="NCBI Taxonomy" id="2364210"/>
    <lineage>
        <taxon>Bacteria</taxon>
        <taxon>Bacillati</taxon>
        <taxon>Chloroflexota</taxon>
        <taxon>Candidatus Thermofontia</taxon>
        <taxon>Candidatus Thermofonsia Clade 1</taxon>
    </lineage>
</organism>
<dbReference type="CDD" id="cd01076">
    <property type="entry name" value="NAD_bind_1_Glu_DH"/>
    <property type="match status" value="1"/>
</dbReference>
<dbReference type="FunFam" id="3.40.50.10860:FF:000003">
    <property type="entry name" value="Glutamate dehydrogenase"/>
    <property type="match status" value="1"/>
</dbReference>
<proteinExistence type="inferred from homology"/>
<dbReference type="PANTHER" id="PTHR11606:SF13">
    <property type="entry name" value="GLUTAMATE DEHYDROGENASE 1, MITOCHONDRIAL"/>
    <property type="match status" value="1"/>
</dbReference>
<feature type="binding site" evidence="5">
    <location>
        <position position="362"/>
    </location>
    <ligand>
        <name>substrate</name>
    </ligand>
</feature>
<dbReference type="SMART" id="SM00839">
    <property type="entry name" value="ELFV_dehydrog"/>
    <property type="match status" value="1"/>
</dbReference>
<dbReference type="PRINTS" id="PR00082">
    <property type="entry name" value="GLFDHDRGNASE"/>
</dbReference>
<feature type="active site" description="Proton donor" evidence="4">
    <location>
        <position position="116"/>
    </location>
</feature>
<evidence type="ECO:0000256" key="2">
    <source>
        <dbReference type="ARBA" id="ARBA00023002"/>
    </source>
</evidence>
<dbReference type="InterPro" id="IPR033922">
    <property type="entry name" value="NAD_bind_Glu_DH"/>
</dbReference>
<keyword evidence="5" id="KW-0547">Nucleotide-binding</keyword>
<dbReference type="InterPro" id="IPR006096">
    <property type="entry name" value="Glu/Leu/Phe/Val/Trp_DH_C"/>
</dbReference>
<evidence type="ECO:0000256" key="7">
    <source>
        <dbReference type="RuleBase" id="RU004417"/>
    </source>
</evidence>
<dbReference type="InterPro" id="IPR046346">
    <property type="entry name" value="Aminoacid_DH-like_N_sf"/>
</dbReference>
<dbReference type="InterPro" id="IPR006095">
    <property type="entry name" value="Glu/Leu/Phe/Val/Trp_DH"/>
</dbReference>
<evidence type="ECO:0000256" key="3">
    <source>
        <dbReference type="PIRNR" id="PIRNR000185"/>
    </source>
</evidence>
<dbReference type="Gene3D" id="3.40.50.10860">
    <property type="entry name" value="Leucine Dehydrogenase, chain A, domain 1"/>
    <property type="match status" value="1"/>
</dbReference>
<evidence type="ECO:0000313" key="9">
    <source>
        <dbReference type="EMBL" id="PJF36929.1"/>
    </source>
</evidence>
<dbReference type="GO" id="GO:0000166">
    <property type="term" value="F:nucleotide binding"/>
    <property type="evidence" value="ECO:0007669"/>
    <property type="project" value="UniProtKB-KW"/>
</dbReference>
<feature type="site" description="Important for catalysis" evidence="6">
    <location>
        <position position="156"/>
    </location>
</feature>
<dbReference type="InterPro" id="IPR014362">
    <property type="entry name" value="Glu_DH"/>
</dbReference>
<protein>
    <recommendedName>
        <fullName evidence="3">Glutamate dehydrogenase</fullName>
    </recommendedName>
</protein>
<dbReference type="PANTHER" id="PTHR11606">
    <property type="entry name" value="GLUTAMATE DEHYDROGENASE"/>
    <property type="match status" value="1"/>
</dbReference>
<evidence type="ECO:0000256" key="5">
    <source>
        <dbReference type="PIRSR" id="PIRSR000185-2"/>
    </source>
</evidence>
<feature type="binding site" evidence="5">
    <location>
        <position position="233"/>
    </location>
    <ligand>
        <name>NAD(+)</name>
        <dbReference type="ChEBI" id="CHEBI:57540"/>
    </ligand>
</feature>
<dbReference type="GO" id="GO:0004352">
    <property type="term" value="F:glutamate dehydrogenase (NAD+) activity"/>
    <property type="evidence" value="ECO:0007669"/>
    <property type="project" value="TreeGrafter"/>
</dbReference>
<gene>
    <name evidence="9" type="ORF">CUN49_02880</name>
</gene>
<dbReference type="Pfam" id="PF00208">
    <property type="entry name" value="ELFV_dehydrog"/>
    <property type="match status" value="1"/>
</dbReference>
<reference evidence="9 10" key="1">
    <citation type="submission" date="2017-11" db="EMBL/GenBank/DDBJ databases">
        <title>Evolution of Phototrophy in the Chloroflexi Phylum Driven by Horizontal Gene Transfer.</title>
        <authorList>
            <person name="Ward L.M."/>
            <person name="Hemp J."/>
            <person name="Shih P.M."/>
            <person name="Mcglynn S.E."/>
            <person name="Fischer W."/>
        </authorList>
    </citation>
    <scope>NUCLEOTIDE SEQUENCE [LARGE SCALE GENOMIC DNA]</scope>
    <source>
        <strain evidence="9">JP3_13</strain>
    </source>
</reference>
<feature type="binding site" evidence="5">
    <location>
        <position position="80"/>
    </location>
    <ligand>
        <name>substrate</name>
    </ligand>
</feature>
<keyword evidence="5" id="KW-0520">NAD</keyword>
<feature type="binding site" evidence="5">
    <location>
        <position position="104"/>
    </location>
    <ligand>
        <name>substrate</name>
    </ligand>
</feature>
<feature type="domain" description="Glutamate/phenylalanine/leucine/valine/L-tryptophan dehydrogenase C-terminal" evidence="8">
    <location>
        <begin position="193"/>
        <end position="426"/>
    </location>
</feature>
<dbReference type="SUPFAM" id="SSF53223">
    <property type="entry name" value="Aminoacid dehydrogenase-like, N-terminal domain"/>
    <property type="match status" value="1"/>
</dbReference>
<evidence type="ECO:0000256" key="1">
    <source>
        <dbReference type="ARBA" id="ARBA00006382"/>
    </source>
</evidence>
<dbReference type="Gene3D" id="3.40.50.720">
    <property type="entry name" value="NAD(P)-binding Rossmann-like Domain"/>
    <property type="match status" value="1"/>
</dbReference>
<accession>A0A2M8PHA1</accession>
<dbReference type="SUPFAM" id="SSF51735">
    <property type="entry name" value="NAD(P)-binding Rossmann-fold domains"/>
    <property type="match status" value="1"/>
</dbReference>
<sequence>MVAQAVPPVLTTTDPTYQTALRQYDRAVAYLPNLPSGVVEFLKWPRRELTVHFPARMENGEVKIFTGYRVHHNTVLGPSKGGIRYSAHVNLDEVRALAMWMTWKCALVNLPYGGAKGGVVVDPHQHTQSELEAITRRFTSEIILLIGPKIDIPAPDMGTNAQTMAWIMDTYSMTVGYSVPAVVTGKPLNIGGSLGREEATGRGVIVCMLEALRQKDITKSPPDISVVIQGFGNVGSHAARRAHELGFKVIAVSDASGGYYNSKGLNIPEMYAYARQHRTLADYRGEAEPITNAELLELPCDVLIPAALEGQLTGENAPRVKAKLIVEGANGPTTPEADDIFDDRDILVVPDILANAGGVTVSYFEWVQGLQEYFWDEDEVYRRLERILVRAYDEVVNTAERYNVNMRTAANITAINRVAQAMITRGFYP</sequence>
<dbReference type="InterPro" id="IPR036291">
    <property type="entry name" value="NAD(P)-bd_dom_sf"/>
</dbReference>
<dbReference type="AlphaFoldDB" id="A0A2M8PHA1"/>
<dbReference type="EMBL" id="PGTM01000023">
    <property type="protein sequence ID" value="PJF36929.1"/>
    <property type="molecule type" value="Genomic_DNA"/>
</dbReference>
<dbReference type="Pfam" id="PF02812">
    <property type="entry name" value="ELFV_dehydrog_N"/>
    <property type="match status" value="1"/>
</dbReference>
<dbReference type="PIRSF" id="PIRSF000185">
    <property type="entry name" value="Glu_DH"/>
    <property type="match status" value="1"/>
</dbReference>